<keyword evidence="2" id="KW-1185">Reference proteome</keyword>
<dbReference type="Proteomes" id="UP000007484">
    <property type="component" value="Chromosome"/>
</dbReference>
<dbReference type="RefSeq" id="WP_013608989.1">
    <property type="nucleotide sequence ID" value="NC_015155.1"/>
</dbReference>
<protein>
    <submittedName>
        <fullName evidence="1">Uncharacterized protein</fullName>
    </submittedName>
</protein>
<reference evidence="1 2" key="1">
    <citation type="journal article" date="2011" name="J. Bacteriol.">
        <title>Complete genome sequences of two hemotropic Mycoplasmas, Mycoplasma haemofelis strain Ohio2 and Mycoplasma suis strain Illinois.</title>
        <authorList>
            <person name="Messick J.B."/>
            <person name="Santos A.P."/>
            <person name="Guimaraes A.M."/>
        </authorList>
    </citation>
    <scope>NUCLEOTIDE SEQUENCE [LARGE SCALE GENOMIC DNA]</scope>
    <source>
        <strain evidence="1 2">Illinois</strain>
    </source>
</reference>
<evidence type="ECO:0000313" key="2">
    <source>
        <dbReference type="Proteomes" id="UP000007484"/>
    </source>
</evidence>
<name>F0QQW2_MYCSL</name>
<dbReference type="HOGENOM" id="CLU_119025_0_0_14"/>
<dbReference type="EMBL" id="CP002525">
    <property type="protein sequence ID" value="ADX97882.1"/>
    <property type="molecule type" value="Genomic_DNA"/>
</dbReference>
<evidence type="ECO:0000313" key="1">
    <source>
        <dbReference type="EMBL" id="ADX97882.1"/>
    </source>
</evidence>
<proteinExistence type="predicted"/>
<organism evidence="1 2">
    <name type="scientific">Mycoplasma suis (strain Illinois)</name>
    <dbReference type="NCBI Taxonomy" id="768700"/>
    <lineage>
        <taxon>Bacteria</taxon>
        <taxon>Bacillati</taxon>
        <taxon>Mycoplasmatota</taxon>
        <taxon>Mollicutes</taxon>
        <taxon>Mycoplasmataceae</taxon>
        <taxon>Mycoplasma</taxon>
    </lineage>
</organism>
<dbReference type="AlphaFoldDB" id="F0QQW2"/>
<sequence length="217" mass="24224">MLQKLVLPIALFSGAIGGGTITFFSSNEEKKNENSNNLVIFKQGENGEIVIGSGLKEDLNNKSGNLKIVRGQGSNWKGAEAKSKTESNKELFWYMGKEDSVNWLSSFVSSISWLWGGRERTQLNESSWKNIVKSNSQERQILPDNGKQEASTFYLKGITCKNLLTKLKEKKNNLQGELKEGNQALIFNLSGNDQKPISVKCVNQTFLNKLMKKQATV</sequence>
<dbReference type="KEGG" id="mss:MSU_0340"/>
<accession>F0QQW2</accession>
<gene>
    <name evidence="1" type="ordered locus">MSU_0340</name>
</gene>